<accession>A0A6J7ERR6</accession>
<name>A0A6J7ERR6_9ZZZZ</name>
<dbReference type="AlphaFoldDB" id="A0A6J7ERR6"/>
<organism evidence="4">
    <name type="scientific">freshwater metagenome</name>
    <dbReference type="NCBI Taxonomy" id="449393"/>
    <lineage>
        <taxon>unclassified sequences</taxon>
        <taxon>metagenomes</taxon>
        <taxon>ecological metagenomes</taxon>
    </lineage>
</organism>
<evidence type="ECO:0000256" key="1">
    <source>
        <dbReference type="ARBA" id="ARBA00023125"/>
    </source>
</evidence>
<dbReference type="SMART" id="SM00421">
    <property type="entry name" value="HTH_LUXR"/>
    <property type="match status" value="1"/>
</dbReference>
<dbReference type="Gene3D" id="3.40.50.2300">
    <property type="match status" value="1"/>
</dbReference>
<proteinExistence type="predicted"/>
<dbReference type="PROSITE" id="PS50110">
    <property type="entry name" value="RESPONSE_REGULATORY"/>
    <property type="match status" value="1"/>
</dbReference>
<dbReference type="InterPro" id="IPR000792">
    <property type="entry name" value="Tscrpt_reg_LuxR_C"/>
</dbReference>
<dbReference type="PROSITE" id="PS50043">
    <property type="entry name" value="HTH_LUXR_2"/>
    <property type="match status" value="1"/>
</dbReference>
<dbReference type="GO" id="GO:0000160">
    <property type="term" value="P:phosphorelay signal transduction system"/>
    <property type="evidence" value="ECO:0007669"/>
    <property type="project" value="InterPro"/>
</dbReference>
<dbReference type="Pfam" id="PF00196">
    <property type="entry name" value="GerE"/>
    <property type="match status" value="1"/>
</dbReference>
<evidence type="ECO:0000259" key="2">
    <source>
        <dbReference type="PROSITE" id="PS50043"/>
    </source>
</evidence>
<dbReference type="GO" id="GO:0003677">
    <property type="term" value="F:DNA binding"/>
    <property type="evidence" value="ECO:0007669"/>
    <property type="project" value="UniProtKB-KW"/>
</dbReference>
<dbReference type="InterPro" id="IPR039420">
    <property type="entry name" value="WalR-like"/>
</dbReference>
<dbReference type="InterPro" id="IPR011006">
    <property type="entry name" value="CheY-like_superfamily"/>
</dbReference>
<dbReference type="CDD" id="cd06170">
    <property type="entry name" value="LuxR_C_like"/>
    <property type="match status" value="1"/>
</dbReference>
<keyword evidence="1" id="KW-0238">DNA-binding</keyword>
<feature type="domain" description="Response regulatory" evidence="3">
    <location>
        <begin position="17"/>
        <end position="137"/>
    </location>
</feature>
<dbReference type="SMART" id="SM00448">
    <property type="entry name" value="REC"/>
    <property type="match status" value="1"/>
</dbReference>
<dbReference type="Pfam" id="PF00072">
    <property type="entry name" value="Response_reg"/>
    <property type="match status" value="1"/>
</dbReference>
<protein>
    <submittedName>
        <fullName evidence="4">Unannotated protein</fullName>
    </submittedName>
</protein>
<dbReference type="SUPFAM" id="SSF52172">
    <property type="entry name" value="CheY-like"/>
    <property type="match status" value="1"/>
</dbReference>
<dbReference type="EMBL" id="CAFBLS010000220">
    <property type="protein sequence ID" value="CAB4883755.1"/>
    <property type="molecule type" value="Genomic_DNA"/>
</dbReference>
<evidence type="ECO:0000313" key="4">
    <source>
        <dbReference type="EMBL" id="CAB4883755.1"/>
    </source>
</evidence>
<feature type="domain" description="HTH luxR-type" evidence="2">
    <location>
        <begin position="157"/>
        <end position="228"/>
    </location>
</feature>
<dbReference type="InterPro" id="IPR016032">
    <property type="entry name" value="Sig_transdc_resp-reg_C-effctor"/>
</dbReference>
<dbReference type="SUPFAM" id="SSF46894">
    <property type="entry name" value="C-terminal effector domain of the bipartite response regulators"/>
    <property type="match status" value="1"/>
</dbReference>
<evidence type="ECO:0000259" key="3">
    <source>
        <dbReference type="PROSITE" id="PS50110"/>
    </source>
</evidence>
<sequence length="247" mass="26582">MACVDHRDHTDPVATLRIIVVEDEPLYLDLLVGAVVSRIAGTRVVGSFATAEEALAQAPSLRADVLLTDIDLGSGMSGPALGIEMRRTTSVRGVVLLSNLALPSVLTTLPADVRGGWSYLLKTSVTSVDQLGRAILQAAEGQVLIDDELVMGLVSAPNTPMDSLTPRQFEVLSRMARGSSNRRIAEDLHLTPRTIESVVSDIIENLGVRNDLDADGLNPRVVSVLMYLEHTVLRSRRDLGDGQARRA</sequence>
<dbReference type="InterPro" id="IPR001789">
    <property type="entry name" value="Sig_transdc_resp-reg_receiver"/>
</dbReference>
<gene>
    <name evidence="4" type="ORF">UFOPK3402_01554</name>
</gene>
<dbReference type="PANTHER" id="PTHR43214">
    <property type="entry name" value="TWO-COMPONENT RESPONSE REGULATOR"/>
    <property type="match status" value="1"/>
</dbReference>
<dbReference type="PRINTS" id="PR00038">
    <property type="entry name" value="HTHLUXR"/>
</dbReference>
<dbReference type="GO" id="GO:0006355">
    <property type="term" value="P:regulation of DNA-templated transcription"/>
    <property type="evidence" value="ECO:0007669"/>
    <property type="project" value="InterPro"/>
</dbReference>
<dbReference type="PANTHER" id="PTHR43214:SF42">
    <property type="entry name" value="TRANSCRIPTIONAL REGULATORY PROTEIN DESR"/>
    <property type="match status" value="1"/>
</dbReference>
<reference evidence="4" key="1">
    <citation type="submission" date="2020-05" db="EMBL/GenBank/DDBJ databases">
        <authorList>
            <person name="Chiriac C."/>
            <person name="Salcher M."/>
            <person name="Ghai R."/>
            <person name="Kavagutti S V."/>
        </authorList>
    </citation>
    <scope>NUCLEOTIDE SEQUENCE</scope>
</reference>